<organism evidence="1 2">
    <name type="scientific">Paenibacillus gyeongsangnamensis</name>
    <dbReference type="NCBI Taxonomy" id="3388067"/>
    <lineage>
        <taxon>Bacteria</taxon>
        <taxon>Bacillati</taxon>
        <taxon>Bacillota</taxon>
        <taxon>Bacilli</taxon>
        <taxon>Bacillales</taxon>
        <taxon>Paenibacillaceae</taxon>
        <taxon>Paenibacillus</taxon>
    </lineage>
</organism>
<protein>
    <recommendedName>
        <fullName evidence="3">Hydrolase</fullName>
    </recommendedName>
</protein>
<dbReference type="Proteomes" id="UP001527882">
    <property type="component" value="Unassembled WGS sequence"/>
</dbReference>
<name>A0ABT4Q287_9BACL</name>
<evidence type="ECO:0008006" key="3">
    <source>
        <dbReference type="Google" id="ProtNLM"/>
    </source>
</evidence>
<keyword evidence="2" id="KW-1185">Reference proteome</keyword>
<evidence type="ECO:0000313" key="2">
    <source>
        <dbReference type="Proteomes" id="UP001527882"/>
    </source>
</evidence>
<reference evidence="1 2" key="1">
    <citation type="submission" date="2022-12" db="EMBL/GenBank/DDBJ databases">
        <title>Draft genome sequence of Paenibacillus sp. dW9.</title>
        <authorList>
            <person name="Choi E.-W."/>
            <person name="Kim D.-U."/>
        </authorList>
    </citation>
    <scope>NUCLEOTIDE SEQUENCE [LARGE SCALE GENOMIC DNA]</scope>
    <source>
        <strain evidence="2">dW9</strain>
    </source>
</reference>
<evidence type="ECO:0000313" key="1">
    <source>
        <dbReference type="EMBL" id="MCZ8510994.1"/>
    </source>
</evidence>
<dbReference type="RefSeq" id="WP_269879367.1">
    <property type="nucleotide sequence ID" value="NZ_JAQAGZ010000001.1"/>
</dbReference>
<proteinExistence type="predicted"/>
<dbReference type="EMBL" id="JAQAGZ010000001">
    <property type="protein sequence ID" value="MCZ8510994.1"/>
    <property type="molecule type" value="Genomic_DNA"/>
</dbReference>
<gene>
    <name evidence="1" type="ORF">O9H85_00800</name>
</gene>
<sequence length="104" mass="12044">MEKQKYYVSVQSRTIMHHQGDASYELEIEATPEEITQLEDLFEDKEDYELDTFVRAHAPAIPYHHDNANDGYDLALKAIYQKLYALGTQETKNHIKSMNILDPG</sequence>
<accession>A0ABT4Q287</accession>
<comment type="caution">
    <text evidence="1">The sequence shown here is derived from an EMBL/GenBank/DDBJ whole genome shotgun (WGS) entry which is preliminary data.</text>
</comment>